<evidence type="ECO:0000313" key="2">
    <source>
        <dbReference type="EMBL" id="GAA0484738.1"/>
    </source>
</evidence>
<keyword evidence="3" id="KW-1185">Reference proteome</keyword>
<dbReference type="InterPro" id="IPR011250">
    <property type="entry name" value="OMP/PagP_B-barrel"/>
</dbReference>
<comment type="caution">
    <text evidence="2">The sequence shown here is derived from an EMBL/GenBank/DDBJ whole genome shotgun (WGS) entry which is preliminary data.</text>
</comment>
<organism evidence="2 3">
    <name type="scientific">Parasphingorhabdus litoris</name>
    <dbReference type="NCBI Taxonomy" id="394733"/>
    <lineage>
        <taxon>Bacteria</taxon>
        <taxon>Pseudomonadati</taxon>
        <taxon>Pseudomonadota</taxon>
        <taxon>Alphaproteobacteria</taxon>
        <taxon>Sphingomonadales</taxon>
        <taxon>Sphingomonadaceae</taxon>
        <taxon>Parasphingorhabdus</taxon>
    </lineage>
</organism>
<sequence>MNYNKMLRNSVALTGLAGCFLFSFQAHAQSENDREEGFYLSASAAAEFLNDSDFVGIQNPAAGVPGVAGAPADVNVEYDTGFALRGAVGYQFKNGLISFLKPRVEVEVSYAEADVDGGAFNGGNQTFGGSINRFTATAALYNDIVWSPNQKVIPYLGSGIGIGVVDADINYFPNNGVATAPTFEVDGNPTGLVTFNAIGATVKASKRFDIFAEGRYTKVYRRDFTRRFVADGSNGFNANLRDDTESFGVGLGVRAKF</sequence>
<evidence type="ECO:0000313" key="3">
    <source>
        <dbReference type="Proteomes" id="UP001500713"/>
    </source>
</evidence>
<evidence type="ECO:0000256" key="1">
    <source>
        <dbReference type="SAM" id="SignalP"/>
    </source>
</evidence>
<keyword evidence="1" id="KW-0732">Signal</keyword>
<accession>A0ABP3KQ85</accession>
<dbReference type="Proteomes" id="UP001500713">
    <property type="component" value="Unassembled WGS sequence"/>
</dbReference>
<dbReference type="RefSeq" id="WP_229955320.1">
    <property type="nucleotide sequence ID" value="NZ_BAAAEM010000003.1"/>
</dbReference>
<dbReference type="Gene3D" id="2.40.160.20">
    <property type="match status" value="1"/>
</dbReference>
<feature type="chain" id="PRO_5045902311" description="Outer membrane protein beta-barrel domain-containing protein" evidence="1">
    <location>
        <begin position="29"/>
        <end position="257"/>
    </location>
</feature>
<gene>
    <name evidence="2" type="ORF">GCM10009096_29220</name>
</gene>
<feature type="signal peptide" evidence="1">
    <location>
        <begin position="1"/>
        <end position="28"/>
    </location>
</feature>
<dbReference type="SUPFAM" id="SSF56925">
    <property type="entry name" value="OMPA-like"/>
    <property type="match status" value="1"/>
</dbReference>
<protein>
    <recommendedName>
        <fullName evidence="4">Outer membrane protein beta-barrel domain-containing protein</fullName>
    </recommendedName>
</protein>
<evidence type="ECO:0008006" key="4">
    <source>
        <dbReference type="Google" id="ProtNLM"/>
    </source>
</evidence>
<dbReference type="EMBL" id="BAAAEM010000003">
    <property type="protein sequence ID" value="GAA0484738.1"/>
    <property type="molecule type" value="Genomic_DNA"/>
</dbReference>
<name>A0ABP3KQ85_9SPHN</name>
<reference evidence="3" key="1">
    <citation type="journal article" date="2019" name="Int. J. Syst. Evol. Microbiol.">
        <title>The Global Catalogue of Microorganisms (GCM) 10K type strain sequencing project: providing services to taxonomists for standard genome sequencing and annotation.</title>
        <authorList>
            <consortium name="The Broad Institute Genomics Platform"/>
            <consortium name="The Broad Institute Genome Sequencing Center for Infectious Disease"/>
            <person name="Wu L."/>
            <person name="Ma J."/>
        </authorList>
    </citation>
    <scope>NUCLEOTIDE SEQUENCE [LARGE SCALE GENOMIC DNA]</scope>
    <source>
        <strain evidence="3">JCM 14162</strain>
    </source>
</reference>
<dbReference type="PROSITE" id="PS51257">
    <property type="entry name" value="PROKAR_LIPOPROTEIN"/>
    <property type="match status" value="1"/>
</dbReference>
<proteinExistence type="predicted"/>